<evidence type="ECO:0000256" key="4">
    <source>
        <dbReference type="ARBA" id="ARBA00022989"/>
    </source>
</evidence>
<dbReference type="SUPFAM" id="SSF103473">
    <property type="entry name" value="MFS general substrate transporter"/>
    <property type="match status" value="1"/>
</dbReference>
<dbReference type="AlphaFoldDB" id="A0A9E5JY28"/>
<keyword evidence="5 6" id="KW-0472">Membrane</keyword>
<comment type="subcellular location">
    <subcellularLocation>
        <location evidence="1">Cell membrane</location>
        <topology evidence="1">Multi-pass membrane protein</topology>
    </subcellularLocation>
</comment>
<evidence type="ECO:0000256" key="1">
    <source>
        <dbReference type="ARBA" id="ARBA00004651"/>
    </source>
</evidence>
<dbReference type="Pfam" id="PF07690">
    <property type="entry name" value="MFS_1"/>
    <property type="match status" value="1"/>
</dbReference>
<dbReference type="PROSITE" id="PS50850">
    <property type="entry name" value="MFS"/>
    <property type="match status" value="1"/>
</dbReference>
<feature type="transmembrane region" description="Helical" evidence="6">
    <location>
        <begin position="141"/>
        <end position="161"/>
    </location>
</feature>
<feature type="transmembrane region" description="Helical" evidence="6">
    <location>
        <begin position="100"/>
        <end position="121"/>
    </location>
</feature>
<evidence type="ECO:0000313" key="8">
    <source>
        <dbReference type="EMBL" id="NHO66705.1"/>
    </source>
</evidence>
<feature type="domain" description="Major facilitator superfamily (MFS) profile" evidence="7">
    <location>
        <begin position="11"/>
        <end position="392"/>
    </location>
</feature>
<evidence type="ECO:0000313" key="9">
    <source>
        <dbReference type="Proteomes" id="UP000787472"/>
    </source>
</evidence>
<evidence type="ECO:0000256" key="3">
    <source>
        <dbReference type="ARBA" id="ARBA00022692"/>
    </source>
</evidence>
<dbReference type="RefSeq" id="WP_167188007.1">
    <property type="nucleotide sequence ID" value="NZ_JAAONZ010000011.1"/>
</dbReference>
<evidence type="ECO:0000259" key="7">
    <source>
        <dbReference type="PROSITE" id="PS50850"/>
    </source>
</evidence>
<dbReference type="GO" id="GO:0022857">
    <property type="term" value="F:transmembrane transporter activity"/>
    <property type="evidence" value="ECO:0007669"/>
    <property type="project" value="InterPro"/>
</dbReference>
<dbReference type="GO" id="GO:0005886">
    <property type="term" value="C:plasma membrane"/>
    <property type="evidence" value="ECO:0007669"/>
    <property type="project" value="UniProtKB-SubCell"/>
</dbReference>
<proteinExistence type="predicted"/>
<dbReference type="PROSITE" id="PS51257">
    <property type="entry name" value="PROKAR_LIPOPROTEIN"/>
    <property type="match status" value="1"/>
</dbReference>
<keyword evidence="3 6" id="KW-0812">Transmembrane</keyword>
<gene>
    <name evidence="8" type="ORF">G8770_14235</name>
</gene>
<feature type="transmembrane region" description="Helical" evidence="6">
    <location>
        <begin position="74"/>
        <end position="94"/>
    </location>
</feature>
<comment type="caution">
    <text evidence="8">The sequence shown here is derived from an EMBL/GenBank/DDBJ whole genome shotgun (WGS) entry which is preliminary data.</text>
</comment>
<feature type="transmembrane region" description="Helical" evidence="6">
    <location>
        <begin position="279"/>
        <end position="298"/>
    </location>
</feature>
<feature type="transmembrane region" description="Helical" evidence="6">
    <location>
        <begin position="167"/>
        <end position="187"/>
    </location>
</feature>
<dbReference type="EMBL" id="JAAONZ010000011">
    <property type="protein sequence ID" value="NHO66705.1"/>
    <property type="molecule type" value="Genomic_DNA"/>
</dbReference>
<dbReference type="InterPro" id="IPR020846">
    <property type="entry name" value="MFS_dom"/>
</dbReference>
<feature type="transmembrane region" description="Helical" evidence="6">
    <location>
        <begin position="245"/>
        <end position="267"/>
    </location>
</feature>
<organism evidence="8 9">
    <name type="scientific">Pseudomaricurvus hydrocarbonicus</name>
    <dbReference type="NCBI Taxonomy" id="1470433"/>
    <lineage>
        <taxon>Bacteria</taxon>
        <taxon>Pseudomonadati</taxon>
        <taxon>Pseudomonadota</taxon>
        <taxon>Gammaproteobacteria</taxon>
        <taxon>Cellvibrionales</taxon>
        <taxon>Cellvibrionaceae</taxon>
        <taxon>Pseudomaricurvus</taxon>
    </lineage>
</organism>
<dbReference type="InterPro" id="IPR036259">
    <property type="entry name" value="MFS_trans_sf"/>
</dbReference>
<feature type="transmembrane region" description="Helical" evidence="6">
    <location>
        <begin position="304"/>
        <end position="326"/>
    </location>
</feature>
<name>A0A9E5JY28_9GAMM</name>
<dbReference type="Proteomes" id="UP000787472">
    <property type="component" value="Unassembled WGS sequence"/>
</dbReference>
<dbReference type="InterPro" id="IPR050189">
    <property type="entry name" value="MFS_Efflux_Transporters"/>
</dbReference>
<evidence type="ECO:0000256" key="6">
    <source>
        <dbReference type="SAM" id="Phobius"/>
    </source>
</evidence>
<feature type="transmembrane region" description="Helical" evidence="6">
    <location>
        <begin position="218"/>
        <end position="239"/>
    </location>
</feature>
<dbReference type="InterPro" id="IPR011701">
    <property type="entry name" value="MFS"/>
</dbReference>
<accession>A0A9E5JY28</accession>
<dbReference type="PANTHER" id="PTHR43124:SF3">
    <property type="entry name" value="CHLORAMPHENICOL EFFLUX PUMP RV0191"/>
    <property type="match status" value="1"/>
</dbReference>
<feature type="transmembrane region" description="Helical" evidence="6">
    <location>
        <begin position="47"/>
        <end position="67"/>
    </location>
</feature>
<evidence type="ECO:0000256" key="2">
    <source>
        <dbReference type="ARBA" id="ARBA00022475"/>
    </source>
</evidence>
<dbReference type="Gene3D" id="1.20.1250.20">
    <property type="entry name" value="MFS general substrate transporter like domains"/>
    <property type="match status" value="1"/>
</dbReference>
<protein>
    <submittedName>
        <fullName evidence="8">MFS transporter</fullName>
    </submittedName>
</protein>
<keyword evidence="4 6" id="KW-1133">Transmembrane helix</keyword>
<evidence type="ECO:0000256" key="5">
    <source>
        <dbReference type="ARBA" id="ARBA00023136"/>
    </source>
</evidence>
<keyword evidence="2" id="KW-1003">Cell membrane</keyword>
<sequence length="402" mass="43063">MSDSKVSRHLAVTMLALVSCQLGLHACMSGMRVGIPLLALSENYSKLSLGFVVASFAILPAILALKFGRMTDRLGYHLPSFLSATMALTGTLLLVLSQDLWAMIIAASFCGAGSGFGMIAIQRTASRLTSSSAERVRVFSWVALAPALGGLLGPLLAGSIIDHWGFRAAFLSLAAFPVMSILCAAFVPREAIAHPIKGTKTVPESSLELLRDLPLRRILLINLVVVASWDAHGFALPILGHERHFSATAIGAVFAAYSSATLLVRLILPFVSQYLPKRYLLIGSLSIVGGIFSLYPFLPSVWMLMIGAAIFGCVLGVVTPIIMTFLHESAPPHRQGEVLALRSMLNQTSLTVLPLLYGVVGGLSGAATMFWVMSAALFMAAWQSRYFSYQVAEPQHKTASVN</sequence>
<reference evidence="8" key="1">
    <citation type="submission" date="2020-03" db="EMBL/GenBank/DDBJ databases">
        <authorList>
            <person name="Guo F."/>
        </authorList>
    </citation>
    <scope>NUCLEOTIDE SEQUENCE</scope>
    <source>
        <strain evidence="8">JCM 30134</strain>
    </source>
</reference>
<keyword evidence="9" id="KW-1185">Reference proteome</keyword>
<dbReference type="PANTHER" id="PTHR43124">
    <property type="entry name" value="PURINE EFFLUX PUMP PBUE"/>
    <property type="match status" value="1"/>
</dbReference>